<name>A0ABS6S5F4_9BACT</name>
<dbReference type="RefSeq" id="WP_218254333.1">
    <property type="nucleotide sequence ID" value="NZ_JABXWD010000764.1"/>
</dbReference>
<keyword evidence="1" id="KW-0812">Transmembrane</keyword>
<feature type="non-terminal residue" evidence="2">
    <location>
        <position position="368"/>
    </location>
</feature>
<accession>A0ABS6S5F4</accession>
<dbReference type="EMBL" id="JABXWD010000764">
    <property type="protein sequence ID" value="MBV6343718.1"/>
    <property type="molecule type" value="Genomic_DNA"/>
</dbReference>
<dbReference type="Proteomes" id="UP001196980">
    <property type="component" value="Unassembled WGS sequence"/>
</dbReference>
<feature type="transmembrane region" description="Helical" evidence="1">
    <location>
        <begin position="123"/>
        <end position="146"/>
    </location>
</feature>
<gene>
    <name evidence="2" type="ORF">HWQ67_19290</name>
</gene>
<reference evidence="2 3" key="1">
    <citation type="journal article" date="2020" name="J Geophys Res Biogeosci">
        <title>Magnetotaxis as an Adaptation to Enable Bacterial Shuttling of Microbial Sulfur and Sulfur Cycling Across Aquatic Oxic#Anoxic Interfaces.</title>
        <authorList>
            <person name="Li J."/>
            <person name="Liu P."/>
            <person name="Wang J."/>
            <person name="Roberts A.P."/>
            <person name="Pan Y."/>
        </authorList>
    </citation>
    <scope>NUCLEOTIDE SEQUENCE [LARGE SCALE GENOMIC DNA]</scope>
    <source>
        <strain evidence="2 3">MYR-1_YQ</strain>
    </source>
</reference>
<keyword evidence="3" id="KW-1185">Reference proteome</keyword>
<protein>
    <submittedName>
        <fullName evidence="2">Uncharacterized protein</fullName>
    </submittedName>
</protein>
<sequence length="368" mass="40174">GRYKHTDAIKKLSDISGGYFLLSPNHNEIAQLGRIISDIVDSRYIVDFDLTLPPGKYTGVVGFNHMGKELTAQKEFTVSTAAAITAPATATGTTPKIERTPVERAFNERTFQVTQSNWSDNRLIVILFMLLGLSAFCNILLALWALKKPKEATTTSAETTTLDDINRKIDAITNKVSEQRPEVLFEEIVYKLNDAGSRITALTAELRNLPTEDVSPFIGRLERELAKIATVTGMVSDRMEAMDAGIKGIAKELVKTNDKLPTVDTSSTERLQQGIKALSKEVAALRDGLSADKYGESFEKLSGRLDRLEAAITETGGSVQQKTVEAIKGLSQLIQTPPDLTSAYAPMIQKVEAALTDIAGEIAQLKDK</sequence>
<keyword evidence="1" id="KW-1133">Transmembrane helix</keyword>
<feature type="non-terminal residue" evidence="2">
    <location>
        <position position="1"/>
    </location>
</feature>
<comment type="caution">
    <text evidence="2">The sequence shown here is derived from an EMBL/GenBank/DDBJ whole genome shotgun (WGS) entry which is preliminary data.</text>
</comment>
<keyword evidence="1" id="KW-0472">Membrane</keyword>
<evidence type="ECO:0000256" key="1">
    <source>
        <dbReference type="SAM" id="Phobius"/>
    </source>
</evidence>
<evidence type="ECO:0000313" key="2">
    <source>
        <dbReference type="EMBL" id="MBV6343718.1"/>
    </source>
</evidence>
<evidence type="ECO:0000313" key="3">
    <source>
        <dbReference type="Proteomes" id="UP001196980"/>
    </source>
</evidence>
<proteinExistence type="predicted"/>
<organism evidence="2 3">
    <name type="scientific">Candidatus Magnetobacterium casense</name>
    <dbReference type="NCBI Taxonomy" id="1455061"/>
    <lineage>
        <taxon>Bacteria</taxon>
        <taxon>Pseudomonadati</taxon>
        <taxon>Nitrospirota</taxon>
        <taxon>Thermodesulfovibrionia</taxon>
        <taxon>Thermodesulfovibrionales</taxon>
        <taxon>Candidatus Magnetobacteriaceae</taxon>
        <taxon>Candidatus Magnetobacterium</taxon>
    </lineage>
</organism>